<dbReference type="InterPro" id="IPR015915">
    <property type="entry name" value="Kelch-typ_b-propeller"/>
</dbReference>
<feature type="non-terminal residue" evidence="1">
    <location>
        <position position="1"/>
    </location>
</feature>
<dbReference type="SUPFAM" id="SSF50965">
    <property type="entry name" value="Galactose oxidase, central domain"/>
    <property type="match status" value="1"/>
</dbReference>
<gene>
    <name evidence="1" type="ORF">RFI_16623</name>
</gene>
<evidence type="ECO:0000313" key="2">
    <source>
        <dbReference type="Proteomes" id="UP000023152"/>
    </source>
</evidence>
<sequence>QLTSQPRKSVVHVCVAQNGTHLFMLGGMDNSTKKGTANTQVLNLQTNIWERGTFPGMIQARFDFSCGIDPNTNRLYAIGSKYIINKHNNNKIRCGQVSSDTFTNLIEFIVITDIANEKWHKFKYTLSTPMALYNNAIVPVKANKRRALLSEKETIMTSSSMTDYRRLQGNTDMCFDHRVVMLVVDESCGNEVSESECERLKMHLVDLVSHYDIDNGHTRIGI</sequence>
<comment type="caution">
    <text evidence="1">The sequence shown here is derived from an EMBL/GenBank/DDBJ whole genome shotgun (WGS) entry which is preliminary data.</text>
</comment>
<dbReference type="Gene3D" id="2.120.10.80">
    <property type="entry name" value="Kelch-type beta propeller"/>
    <property type="match status" value="1"/>
</dbReference>
<keyword evidence="2" id="KW-1185">Reference proteome</keyword>
<dbReference type="AlphaFoldDB" id="X6N4B0"/>
<reference evidence="1 2" key="1">
    <citation type="journal article" date="2013" name="Curr. Biol.">
        <title>The Genome of the Foraminiferan Reticulomyxa filosa.</title>
        <authorList>
            <person name="Glockner G."/>
            <person name="Hulsmann N."/>
            <person name="Schleicher M."/>
            <person name="Noegel A.A."/>
            <person name="Eichinger L."/>
            <person name="Gallinger C."/>
            <person name="Pawlowski J."/>
            <person name="Sierra R."/>
            <person name="Euteneuer U."/>
            <person name="Pillet L."/>
            <person name="Moustafa A."/>
            <person name="Platzer M."/>
            <person name="Groth M."/>
            <person name="Szafranski K."/>
            <person name="Schliwa M."/>
        </authorList>
    </citation>
    <scope>NUCLEOTIDE SEQUENCE [LARGE SCALE GENOMIC DNA]</scope>
</reference>
<accession>X6N4B0</accession>
<dbReference type="EMBL" id="ASPP01012454">
    <property type="protein sequence ID" value="ETO20594.1"/>
    <property type="molecule type" value="Genomic_DNA"/>
</dbReference>
<organism evidence="1 2">
    <name type="scientific">Reticulomyxa filosa</name>
    <dbReference type="NCBI Taxonomy" id="46433"/>
    <lineage>
        <taxon>Eukaryota</taxon>
        <taxon>Sar</taxon>
        <taxon>Rhizaria</taxon>
        <taxon>Retaria</taxon>
        <taxon>Foraminifera</taxon>
        <taxon>Monothalamids</taxon>
        <taxon>Reticulomyxidae</taxon>
        <taxon>Reticulomyxa</taxon>
    </lineage>
</organism>
<dbReference type="Proteomes" id="UP000023152">
    <property type="component" value="Unassembled WGS sequence"/>
</dbReference>
<feature type="non-terminal residue" evidence="1">
    <location>
        <position position="222"/>
    </location>
</feature>
<dbReference type="InterPro" id="IPR011043">
    <property type="entry name" value="Gal_Oxase/kelch_b-propeller"/>
</dbReference>
<evidence type="ECO:0000313" key="1">
    <source>
        <dbReference type="EMBL" id="ETO20594.1"/>
    </source>
</evidence>
<proteinExistence type="predicted"/>
<protein>
    <submittedName>
        <fullName evidence="1">Uncharacterized protein</fullName>
    </submittedName>
</protein>
<name>X6N4B0_RETFI</name>